<keyword evidence="8" id="KW-0864">Zinc transport</keyword>
<keyword evidence="10" id="KW-0406">Ion transport</keyword>
<feature type="transmembrane region" description="Helical" evidence="14">
    <location>
        <begin position="180"/>
        <end position="208"/>
    </location>
</feature>
<dbReference type="GO" id="GO:0055085">
    <property type="term" value="P:transmembrane transport"/>
    <property type="evidence" value="ECO:0007669"/>
    <property type="project" value="InterPro"/>
</dbReference>
<dbReference type="Pfam" id="PF00950">
    <property type="entry name" value="ABC-3"/>
    <property type="match status" value="1"/>
</dbReference>
<dbReference type="GO" id="GO:0006829">
    <property type="term" value="P:zinc ion transport"/>
    <property type="evidence" value="ECO:0007669"/>
    <property type="project" value="UniProtKB-KW"/>
</dbReference>
<evidence type="ECO:0000256" key="11">
    <source>
        <dbReference type="ARBA" id="ARBA00023136"/>
    </source>
</evidence>
<proteinExistence type="inferred from homology"/>
<evidence type="ECO:0000256" key="8">
    <source>
        <dbReference type="ARBA" id="ARBA00022906"/>
    </source>
</evidence>
<feature type="transmembrane region" description="Helical" evidence="14">
    <location>
        <begin position="20"/>
        <end position="41"/>
    </location>
</feature>
<sequence length="271" mass="28681">MNLADFLSLFSLPFMQRAVLGGVMLGILGGILGSFLILRRLSLFGDTVGHSAMLGVVLAALLELPATWSLIGFTVAFGLGVIYLIDRTDLGSDTVLCIALSGSVALGTIGFSYLKGYRGNLLSILFGDILAISNTDLILLFLLLAVTLVWLFISLPEQILLTLNNDLALVKGVSVQSHRYFFIVLLAITIALTIRAVGILLLNGFLVIPAASARLICQQFVPFLVTAAGIGALSGVMGMVISGAIDLPSGPSIVLVQLFVFLAVVLWCRQG</sequence>
<reference evidence="15" key="1">
    <citation type="submission" date="2019-11" db="EMBL/GenBank/DDBJ databases">
        <title>Genomic insights into an expanded diversity of filamentous marine cyanobacteria reveals the extraordinary biosynthetic potential of Moorea and Okeania.</title>
        <authorList>
            <person name="Ferreira Leao T."/>
            <person name="Wang M."/>
            <person name="Moss N."/>
            <person name="Da Silva R."/>
            <person name="Sanders J."/>
            <person name="Nurk S."/>
            <person name="Gurevich A."/>
            <person name="Humphrey G."/>
            <person name="Reher R."/>
            <person name="Zhu Q."/>
            <person name="Belda-Ferre P."/>
            <person name="Glukhov E."/>
            <person name="Rex R."/>
            <person name="Dorrestein P.C."/>
            <person name="Knight R."/>
            <person name="Pevzner P."/>
            <person name="Gerwick W.H."/>
            <person name="Gerwick L."/>
        </authorList>
    </citation>
    <scope>NUCLEOTIDE SEQUENCE</scope>
    <source>
        <strain evidence="15">SIO1C4</strain>
    </source>
</reference>
<evidence type="ECO:0000256" key="3">
    <source>
        <dbReference type="ARBA" id="ARBA00008034"/>
    </source>
</evidence>
<dbReference type="SUPFAM" id="SSF81345">
    <property type="entry name" value="ABC transporter involved in vitamin B12 uptake, BtuC"/>
    <property type="match status" value="1"/>
</dbReference>
<keyword evidence="11 14" id="KW-0472">Membrane</keyword>
<comment type="function">
    <text evidence="1">Involved in the high-affinity zinc uptake transport system.</text>
</comment>
<keyword evidence="4 13" id="KW-0813">Transport</keyword>
<evidence type="ECO:0000256" key="1">
    <source>
        <dbReference type="ARBA" id="ARBA00002313"/>
    </source>
</evidence>
<dbReference type="GO" id="GO:0043190">
    <property type="term" value="C:ATP-binding cassette (ABC) transporter complex"/>
    <property type="evidence" value="ECO:0007669"/>
    <property type="project" value="InterPro"/>
</dbReference>
<evidence type="ECO:0000256" key="4">
    <source>
        <dbReference type="ARBA" id="ARBA00022448"/>
    </source>
</evidence>
<feature type="transmembrane region" description="Helical" evidence="14">
    <location>
        <begin position="220"/>
        <end position="245"/>
    </location>
</feature>
<dbReference type="GO" id="GO:0010043">
    <property type="term" value="P:response to zinc ion"/>
    <property type="evidence" value="ECO:0007669"/>
    <property type="project" value="TreeGrafter"/>
</dbReference>
<dbReference type="PANTHER" id="PTHR30477:SF23">
    <property type="entry name" value="HIGH-AFFINITY ZINC UPTAKE SYSTEM MEMBRANE PROTEIN ZNUB"/>
    <property type="match status" value="1"/>
</dbReference>
<feature type="transmembrane region" description="Helical" evidence="14">
    <location>
        <begin position="91"/>
        <end position="114"/>
    </location>
</feature>
<dbReference type="Gene3D" id="1.10.3470.10">
    <property type="entry name" value="ABC transporter involved in vitamin B12 uptake, BtuC"/>
    <property type="match status" value="1"/>
</dbReference>
<dbReference type="InterPro" id="IPR037294">
    <property type="entry name" value="ABC_BtuC-like"/>
</dbReference>
<comment type="caution">
    <text evidence="15">The sequence shown here is derived from an EMBL/GenBank/DDBJ whole genome shotgun (WGS) entry which is preliminary data.</text>
</comment>
<comment type="similarity">
    <text evidence="3 13">Belongs to the ABC-3 integral membrane protein family.</text>
</comment>
<evidence type="ECO:0000256" key="6">
    <source>
        <dbReference type="ARBA" id="ARBA00022692"/>
    </source>
</evidence>
<feature type="transmembrane region" description="Helical" evidence="14">
    <location>
        <begin position="126"/>
        <end position="153"/>
    </location>
</feature>
<evidence type="ECO:0000256" key="5">
    <source>
        <dbReference type="ARBA" id="ARBA00022475"/>
    </source>
</evidence>
<keyword evidence="6 13" id="KW-0812">Transmembrane</keyword>
<evidence type="ECO:0000313" key="15">
    <source>
        <dbReference type="EMBL" id="NER26395.1"/>
    </source>
</evidence>
<evidence type="ECO:0000256" key="7">
    <source>
        <dbReference type="ARBA" id="ARBA00022833"/>
    </source>
</evidence>
<accession>A0A6B3N6H7</accession>
<evidence type="ECO:0000256" key="14">
    <source>
        <dbReference type="SAM" id="Phobius"/>
    </source>
</evidence>
<gene>
    <name evidence="15" type="ORF">F6J89_01865</name>
</gene>
<evidence type="ECO:0000256" key="2">
    <source>
        <dbReference type="ARBA" id="ARBA00004651"/>
    </source>
</evidence>
<dbReference type="PANTHER" id="PTHR30477">
    <property type="entry name" value="ABC-TRANSPORTER METAL-BINDING PROTEIN"/>
    <property type="match status" value="1"/>
</dbReference>
<evidence type="ECO:0000256" key="9">
    <source>
        <dbReference type="ARBA" id="ARBA00022989"/>
    </source>
</evidence>
<evidence type="ECO:0000256" key="10">
    <source>
        <dbReference type="ARBA" id="ARBA00023065"/>
    </source>
</evidence>
<keyword evidence="7" id="KW-0862">Zinc</keyword>
<keyword evidence="5" id="KW-1003">Cell membrane</keyword>
<dbReference type="InterPro" id="IPR001626">
    <property type="entry name" value="ABC_TroCD"/>
</dbReference>
<dbReference type="AlphaFoldDB" id="A0A6B3N6H7"/>
<feature type="transmembrane region" description="Helical" evidence="14">
    <location>
        <begin position="53"/>
        <end position="85"/>
    </location>
</feature>
<name>A0A6B3N6H7_9CYAN</name>
<keyword evidence="9 14" id="KW-1133">Transmembrane helix</keyword>
<dbReference type="EMBL" id="JAAHFQ010000026">
    <property type="protein sequence ID" value="NER26395.1"/>
    <property type="molecule type" value="Genomic_DNA"/>
</dbReference>
<evidence type="ECO:0000256" key="12">
    <source>
        <dbReference type="ARBA" id="ARBA00040080"/>
    </source>
</evidence>
<organism evidence="15">
    <name type="scientific">Symploca sp. SIO1C4</name>
    <dbReference type="NCBI Taxonomy" id="2607765"/>
    <lineage>
        <taxon>Bacteria</taxon>
        <taxon>Bacillati</taxon>
        <taxon>Cyanobacteriota</taxon>
        <taxon>Cyanophyceae</taxon>
        <taxon>Coleofasciculales</taxon>
        <taxon>Coleofasciculaceae</taxon>
        <taxon>Symploca</taxon>
    </lineage>
</organism>
<evidence type="ECO:0000256" key="13">
    <source>
        <dbReference type="RuleBase" id="RU003943"/>
    </source>
</evidence>
<feature type="transmembrane region" description="Helical" evidence="14">
    <location>
        <begin position="251"/>
        <end position="268"/>
    </location>
</feature>
<protein>
    <recommendedName>
        <fullName evidence="12">High-affinity zinc uptake system membrane protein ZnuB</fullName>
    </recommendedName>
</protein>
<comment type="subcellular location">
    <subcellularLocation>
        <location evidence="2 13">Cell membrane</location>
        <topology evidence="2 13">Multi-pass membrane protein</topology>
    </subcellularLocation>
</comment>